<dbReference type="RefSeq" id="WP_191714669.1">
    <property type="nucleotide sequence ID" value="NZ_JACSPU010000002.1"/>
</dbReference>
<dbReference type="Pfam" id="PF07460">
    <property type="entry name" value="NUMOD3"/>
    <property type="match status" value="1"/>
</dbReference>
<evidence type="ECO:0000256" key="1">
    <source>
        <dbReference type="ARBA" id="ARBA00010045"/>
    </source>
</evidence>
<dbReference type="SMART" id="SM00465">
    <property type="entry name" value="GIYc"/>
    <property type="match status" value="1"/>
</dbReference>
<feature type="domain" description="GIY-YIG" evidence="2">
    <location>
        <begin position="1"/>
        <end position="92"/>
    </location>
</feature>
<dbReference type="SUPFAM" id="SSF82771">
    <property type="entry name" value="GIY-YIG endonuclease"/>
    <property type="match status" value="1"/>
</dbReference>
<dbReference type="InterPro" id="IPR035901">
    <property type="entry name" value="GIY-YIG_endonuc_sf"/>
</dbReference>
<dbReference type="Proteomes" id="UP000658980">
    <property type="component" value="Unassembled WGS sequence"/>
</dbReference>
<gene>
    <name evidence="3" type="ORF">H9630_06345</name>
</gene>
<dbReference type="CDD" id="cd10437">
    <property type="entry name" value="GIY-YIG_HE_I-TevI_like"/>
    <property type="match status" value="1"/>
</dbReference>
<dbReference type="SUPFAM" id="SSF64496">
    <property type="entry name" value="DNA-binding domain of intron-encoded endonucleases"/>
    <property type="match status" value="1"/>
</dbReference>
<keyword evidence="4" id="KW-1185">Reference proteome</keyword>
<reference evidence="3 4" key="1">
    <citation type="submission" date="2020-08" db="EMBL/GenBank/DDBJ databases">
        <title>A Genomic Blueprint of the Chicken Gut Microbiome.</title>
        <authorList>
            <person name="Gilroy R."/>
            <person name="Ravi A."/>
            <person name="Getino M."/>
            <person name="Pursley I."/>
            <person name="Horton D.L."/>
            <person name="Alikhan N.-F."/>
            <person name="Baker D."/>
            <person name="Gharbi K."/>
            <person name="Hall N."/>
            <person name="Watson M."/>
            <person name="Adriaenssens E.M."/>
            <person name="Foster-Nyarko E."/>
            <person name="Jarju S."/>
            <person name="Secka A."/>
            <person name="Antonio M."/>
            <person name="Oren A."/>
            <person name="Chaudhuri R."/>
            <person name="La Ragione R.M."/>
            <person name="Hildebrand F."/>
            <person name="Pallen M.J."/>
        </authorList>
    </citation>
    <scope>NUCLEOTIDE SEQUENCE [LARGE SCALE GENOMIC DNA]</scope>
    <source>
        <strain evidence="3 4">Sa1BUA13</strain>
    </source>
</reference>
<accession>A0ABR8WBR2</accession>
<dbReference type="Pfam" id="PF01541">
    <property type="entry name" value="GIY-YIG"/>
    <property type="match status" value="1"/>
</dbReference>
<protein>
    <submittedName>
        <fullName evidence="3">GIY-YIG nuclease family protein</fullName>
    </submittedName>
</protein>
<dbReference type="EMBL" id="JACSPU010000002">
    <property type="protein sequence ID" value="MBD8014437.1"/>
    <property type="molecule type" value="Genomic_DNA"/>
</dbReference>
<comment type="similarity">
    <text evidence="1">To endonucleases of group I introns of fungi and phage.</text>
</comment>
<dbReference type="InterPro" id="IPR000305">
    <property type="entry name" value="GIY-YIG_endonuc"/>
</dbReference>
<dbReference type="InterPro" id="IPR003611">
    <property type="entry name" value="NUMOD3"/>
</dbReference>
<organism evidence="3 4">
    <name type="scientific">Planococcus wigleyi</name>
    <dbReference type="NCBI Taxonomy" id="2762216"/>
    <lineage>
        <taxon>Bacteria</taxon>
        <taxon>Bacillati</taxon>
        <taxon>Bacillota</taxon>
        <taxon>Bacilli</taxon>
        <taxon>Bacillales</taxon>
        <taxon>Caryophanaceae</taxon>
        <taxon>Planococcus</taxon>
    </lineage>
</organism>
<name>A0ABR8WBR2_9BACL</name>
<comment type="caution">
    <text evidence="3">The sequence shown here is derived from an EMBL/GenBank/DDBJ whole genome shotgun (WGS) entry which is preliminary data.</text>
</comment>
<dbReference type="PROSITE" id="PS50164">
    <property type="entry name" value="GIY_YIG"/>
    <property type="match status" value="1"/>
</dbReference>
<evidence type="ECO:0000313" key="4">
    <source>
        <dbReference type="Proteomes" id="UP000658980"/>
    </source>
</evidence>
<proteinExistence type="predicted"/>
<sequence>MKGIYSILNNVTGKYYIGETVNLNRRKICHFSELRKNRHKNDHLQKSFNKYGEEAFVFTVIEENEKFTQEELYTLEAYYVMKYNSFAHGYNLTLGGTGTKGRLFSEAERRLKSEKMTGSGNHFYGRSHSEEVKKLLSEKASLKTGEKNSFFRRTHVSNWKEIRRQLYKEKSISGWVSSNKGVPKPKLAVESMKKNMPHRKEILVDGICYLSISECAKLTEIKRTTIRARLKNDNFPNYLYKTVEV</sequence>
<evidence type="ECO:0000313" key="3">
    <source>
        <dbReference type="EMBL" id="MBD8014437.1"/>
    </source>
</evidence>
<dbReference type="InterPro" id="IPR006350">
    <property type="entry name" value="Intron_endoG1"/>
</dbReference>
<dbReference type="NCBIfam" id="TIGR01453">
    <property type="entry name" value="grpIintron_endo"/>
    <property type="match status" value="1"/>
</dbReference>
<dbReference type="Gene3D" id="3.40.1440.10">
    <property type="entry name" value="GIY-YIG endonuclease"/>
    <property type="match status" value="1"/>
</dbReference>
<evidence type="ECO:0000259" key="2">
    <source>
        <dbReference type="PROSITE" id="PS50164"/>
    </source>
</evidence>